<name>A0ABN3AJF8_9MICO</name>
<organism evidence="2 3">
    <name type="scientific">Agrococcus versicolor</name>
    <dbReference type="NCBI Taxonomy" id="501482"/>
    <lineage>
        <taxon>Bacteria</taxon>
        <taxon>Bacillati</taxon>
        <taxon>Actinomycetota</taxon>
        <taxon>Actinomycetes</taxon>
        <taxon>Micrococcales</taxon>
        <taxon>Microbacteriaceae</taxon>
        <taxon>Agrococcus</taxon>
    </lineage>
</organism>
<comment type="caution">
    <text evidence="2">The sequence shown here is derived from an EMBL/GenBank/DDBJ whole genome shotgun (WGS) entry which is preliminary data.</text>
</comment>
<keyword evidence="1" id="KW-0732">Signal</keyword>
<dbReference type="EMBL" id="BAAAQT010000001">
    <property type="protein sequence ID" value="GAA2170864.1"/>
    <property type="molecule type" value="Genomic_DNA"/>
</dbReference>
<protein>
    <recommendedName>
        <fullName evidence="4">Lipoprotein</fullName>
    </recommendedName>
</protein>
<evidence type="ECO:0000313" key="2">
    <source>
        <dbReference type="EMBL" id="GAA2170864.1"/>
    </source>
</evidence>
<sequence>MLLCAVGIAAGLTSLGLAGCGQPPVSQDFELAGPLTNEDMPLPDGASASLRYVTATECTSEVRCVEAWSSDVGLFLRFETVADAESYAGGHSEVEWDRFVLVDFTGVDITLRERYEVAGIIFAQMPSESA</sequence>
<feature type="signal peptide" evidence="1">
    <location>
        <begin position="1"/>
        <end position="18"/>
    </location>
</feature>
<accession>A0ABN3AJF8</accession>
<feature type="chain" id="PRO_5047160897" description="Lipoprotein" evidence="1">
    <location>
        <begin position="19"/>
        <end position="130"/>
    </location>
</feature>
<proteinExistence type="predicted"/>
<keyword evidence="3" id="KW-1185">Reference proteome</keyword>
<dbReference type="Proteomes" id="UP001501599">
    <property type="component" value="Unassembled WGS sequence"/>
</dbReference>
<evidence type="ECO:0000256" key="1">
    <source>
        <dbReference type="SAM" id="SignalP"/>
    </source>
</evidence>
<evidence type="ECO:0000313" key="3">
    <source>
        <dbReference type="Proteomes" id="UP001501599"/>
    </source>
</evidence>
<reference evidence="3" key="1">
    <citation type="journal article" date="2019" name="Int. J. Syst. Evol. Microbiol.">
        <title>The Global Catalogue of Microorganisms (GCM) 10K type strain sequencing project: providing services to taxonomists for standard genome sequencing and annotation.</title>
        <authorList>
            <consortium name="The Broad Institute Genomics Platform"/>
            <consortium name="The Broad Institute Genome Sequencing Center for Infectious Disease"/>
            <person name="Wu L."/>
            <person name="Ma J."/>
        </authorList>
    </citation>
    <scope>NUCLEOTIDE SEQUENCE [LARGE SCALE GENOMIC DNA]</scope>
    <source>
        <strain evidence="3">JCM 16026</strain>
    </source>
</reference>
<evidence type="ECO:0008006" key="4">
    <source>
        <dbReference type="Google" id="ProtNLM"/>
    </source>
</evidence>
<gene>
    <name evidence="2" type="ORF">GCM10009846_02690</name>
</gene>